<dbReference type="PANTHER" id="PTHR30441">
    <property type="entry name" value="DUF748 DOMAIN-CONTAINING PROTEIN"/>
    <property type="match status" value="1"/>
</dbReference>
<dbReference type="Proteomes" id="UP001305521">
    <property type="component" value="Chromosome"/>
</dbReference>
<sequence length="779" mass="80888">MRRWWLWGLGVLLLLLLASPFALRMALERGALTASLDAALERATGRAVTLGPIALRLSLPPQVTVQDVRVANLPGMQAPDFARIGRLEVTLALRALLDGRVDILELRLAEAELWLERDAAGVANWRFGGEGGGGAGTMPGLVRIESSRLHPPDGLPGPIGIESLTVRREGNLTLQGRIRLRDEVMRVEASLDAAAAARASLAGDGFRLGAEGRVAESLADPAWNLALTADVVSPARLMALLGSDAVLPALGPLTGTARLGPAGRLADLRVTAGASEPWAGLKLSQAVLSASALDQAMQLSLQGERGGVRLGAEFSLPPPLRAFTTSAPMPVTARMTAGPARLTARGAFTWSDPLGAAPFDVTLSAPQLAPLGRLLGFELPALRQVEAQGRLSRAGAAALRWDAARLQATGLAATGAITIGWGGRPNVQGSLQFANLDLGAALPAAPAPPRLPGRVIPDVPLPVAALRGFDATLDLTADRLEAAGLTWRGLRSRVTLAAGRLELADFAITSPGGSLGGRIGWDVAHTPPRATVALRSGGHGLDIAAIRRELGAGIGVQGPVEVALDLRGEGATTRALAASVSGALGLAMVEGRLSRAGMFQIGPDLTRILLMGRAPPEGVEIRCFALSFAAEAGLLRSEALLLESSAGRITGSLAVNLRNETLAAQLRPDLRVFGATMRAPVGIGGTLAAPRVGVEPGQALAQVVGDTVANRLWRSSTVEWLRGDTGEEDCPAQLRQARLGRAGREPAAAPTVIPLVPRELQAPVQEVFRGLGGLLGGRR</sequence>
<dbReference type="EMBL" id="CP137852">
    <property type="protein sequence ID" value="WPB86688.1"/>
    <property type="molecule type" value="Genomic_DNA"/>
</dbReference>
<name>A0ABZ0PLT0_9PROT</name>
<dbReference type="Pfam" id="PF05170">
    <property type="entry name" value="AsmA"/>
    <property type="match status" value="2"/>
</dbReference>
<dbReference type="InterPro" id="IPR007844">
    <property type="entry name" value="AsmA"/>
</dbReference>
<keyword evidence="3" id="KW-1185">Reference proteome</keyword>
<evidence type="ECO:0000259" key="1">
    <source>
        <dbReference type="Pfam" id="PF05170"/>
    </source>
</evidence>
<dbReference type="RefSeq" id="WP_318650657.1">
    <property type="nucleotide sequence ID" value="NZ_CP137852.1"/>
</dbReference>
<organism evidence="2 3">
    <name type="scientific">Sediminicoccus rosea</name>
    <dbReference type="NCBI Taxonomy" id="1225128"/>
    <lineage>
        <taxon>Bacteria</taxon>
        <taxon>Pseudomonadati</taxon>
        <taxon>Pseudomonadota</taxon>
        <taxon>Alphaproteobacteria</taxon>
        <taxon>Acetobacterales</taxon>
        <taxon>Roseomonadaceae</taxon>
        <taxon>Sediminicoccus</taxon>
    </lineage>
</organism>
<reference evidence="2 3" key="1">
    <citation type="submission" date="2023-11" db="EMBL/GenBank/DDBJ databases">
        <title>Arctic aerobic anoxygenic photoheterotroph Sediminicoccus rosea KRV36 adapts its photosynthesis to long days of polar summer.</title>
        <authorList>
            <person name="Tomasch J."/>
            <person name="Kopejtka K."/>
            <person name="Bily T."/>
            <person name="Gardiner A.T."/>
            <person name="Gardian Z."/>
            <person name="Shivaramu S."/>
            <person name="Koblizek M."/>
            <person name="Engelhardt F."/>
            <person name="Kaftan D."/>
        </authorList>
    </citation>
    <scope>NUCLEOTIDE SEQUENCE [LARGE SCALE GENOMIC DNA]</scope>
    <source>
        <strain evidence="2 3">R-30</strain>
    </source>
</reference>
<evidence type="ECO:0000313" key="2">
    <source>
        <dbReference type="EMBL" id="WPB86688.1"/>
    </source>
</evidence>
<evidence type="ECO:0000313" key="3">
    <source>
        <dbReference type="Proteomes" id="UP001305521"/>
    </source>
</evidence>
<accession>A0ABZ0PLT0</accession>
<feature type="domain" description="AsmA" evidence="1">
    <location>
        <begin position="465"/>
        <end position="637"/>
    </location>
</feature>
<protein>
    <submittedName>
        <fullName evidence="2">AsmA family protein</fullName>
    </submittedName>
</protein>
<dbReference type="InterPro" id="IPR052894">
    <property type="entry name" value="AsmA-related"/>
</dbReference>
<proteinExistence type="predicted"/>
<dbReference type="PANTHER" id="PTHR30441:SF4">
    <property type="entry name" value="PROTEIN ASMA"/>
    <property type="match status" value="1"/>
</dbReference>
<feature type="domain" description="AsmA" evidence="1">
    <location>
        <begin position="6"/>
        <end position="127"/>
    </location>
</feature>
<gene>
    <name evidence="2" type="ORF">R9Z33_07365</name>
</gene>